<gene>
    <name evidence="1" type="ORF">GCM10025876_38710</name>
</gene>
<keyword evidence="2" id="KW-1185">Reference proteome</keyword>
<comment type="caution">
    <text evidence="1">The sequence shown here is derived from an EMBL/GenBank/DDBJ whole genome shotgun (WGS) entry which is preliminary data.</text>
</comment>
<organism evidence="1 2">
    <name type="scientific">Demequina litorisediminis</name>
    <dbReference type="NCBI Taxonomy" id="1849022"/>
    <lineage>
        <taxon>Bacteria</taxon>
        <taxon>Bacillati</taxon>
        <taxon>Actinomycetota</taxon>
        <taxon>Actinomycetes</taxon>
        <taxon>Micrococcales</taxon>
        <taxon>Demequinaceae</taxon>
        <taxon>Demequina</taxon>
    </lineage>
</organism>
<protein>
    <submittedName>
        <fullName evidence="1">Uncharacterized protein</fullName>
    </submittedName>
</protein>
<accession>A0ABQ6IKJ1</accession>
<evidence type="ECO:0000313" key="2">
    <source>
        <dbReference type="Proteomes" id="UP001157125"/>
    </source>
</evidence>
<dbReference type="Proteomes" id="UP001157125">
    <property type="component" value="Unassembled WGS sequence"/>
</dbReference>
<evidence type="ECO:0000313" key="1">
    <source>
        <dbReference type="EMBL" id="GMA37667.1"/>
    </source>
</evidence>
<reference evidence="2" key="1">
    <citation type="journal article" date="2019" name="Int. J. Syst. Evol. Microbiol.">
        <title>The Global Catalogue of Microorganisms (GCM) 10K type strain sequencing project: providing services to taxonomists for standard genome sequencing and annotation.</title>
        <authorList>
            <consortium name="The Broad Institute Genomics Platform"/>
            <consortium name="The Broad Institute Genome Sequencing Center for Infectious Disease"/>
            <person name="Wu L."/>
            <person name="Ma J."/>
        </authorList>
    </citation>
    <scope>NUCLEOTIDE SEQUENCE [LARGE SCALE GENOMIC DNA]</scope>
    <source>
        <strain evidence="2">NBRC 112299</strain>
    </source>
</reference>
<proteinExistence type="predicted"/>
<sequence length="164" mass="17933">MAVKRRKVGTEALTRAVIGVEDGHLSTRARRPAAQPAPLAFGEDGLDGACIGHHEDGRCLVADRGERRLNQGAGGYRGPRVRFRQRLPDDSVAGVHRQPYLVGHFSLECLGVDRVGGRRAPVTSFDRGDPRWGHESQDVPRRPRVAARNLAGEAHRLGCERGHV</sequence>
<name>A0ABQ6IKJ1_9MICO</name>
<dbReference type="EMBL" id="BSUN01000001">
    <property type="protein sequence ID" value="GMA37667.1"/>
    <property type="molecule type" value="Genomic_DNA"/>
</dbReference>